<evidence type="ECO:0000256" key="1">
    <source>
        <dbReference type="SAM" id="MobiDB-lite"/>
    </source>
</evidence>
<accession>A0A2G5BJE1</accession>
<sequence length="270" mass="29543">MPSQYIDLGKAENSASASTGAPSLSGVVAERLPKSIKKRGTAGSEAAAGKQQQQQQLARGSAGMVINRGVRSTSRRRHLPKLAHPKQHYTGLQFSHCAAAHNHIPYARDCKPKKLSSARTYAVVARPAEARARHLFVFNAHWLCKPHADPRNLCAVAESRLYDITGAKTTWLGIQEEVNARAGSTHQQTTTVLESMGTDLHGLGAGRAGEGVHGAYNSPYKKRRWPASPMPLTVDTREHIHNSVYREDDGKACHTIEHIAQHKQNKTCEE</sequence>
<reference evidence="2 3" key="1">
    <citation type="journal article" date="2015" name="Genome Biol. Evol.">
        <title>Phylogenomic analyses indicate that early fungi evolved digesting cell walls of algal ancestors of land plants.</title>
        <authorList>
            <person name="Chang Y."/>
            <person name="Wang S."/>
            <person name="Sekimoto S."/>
            <person name="Aerts A.L."/>
            <person name="Choi C."/>
            <person name="Clum A."/>
            <person name="LaButti K.M."/>
            <person name="Lindquist E.A."/>
            <person name="Yee Ngan C."/>
            <person name="Ohm R.A."/>
            <person name="Salamov A.A."/>
            <person name="Grigoriev I.V."/>
            <person name="Spatafora J.W."/>
            <person name="Berbee M.L."/>
        </authorList>
    </citation>
    <scope>NUCLEOTIDE SEQUENCE [LARGE SCALE GENOMIC DNA]</scope>
    <source>
        <strain evidence="2 3">NRRL 1564</strain>
    </source>
</reference>
<gene>
    <name evidence="2" type="ORF">COEREDRAFT_5650</name>
</gene>
<evidence type="ECO:0000313" key="2">
    <source>
        <dbReference type="EMBL" id="PIA19119.1"/>
    </source>
</evidence>
<keyword evidence="3" id="KW-1185">Reference proteome</keyword>
<feature type="region of interest" description="Disordered" evidence="1">
    <location>
        <begin position="1"/>
        <end position="22"/>
    </location>
</feature>
<dbReference type="Proteomes" id="UP000242474">
    <property type="component" value="Unassembled WGS sequence"/>
</dbReference>
<feature type="compositionally biased region" description="Polar residues" evidence="1">
    <location>
        <begin position="13"/>
        <end position="22"/>
    </location>
</feature>
<feature type="region of interest" description="Disordered" evidence="1">
    <location>
        <begin position="36"/>
        <end position="75"/>
    </location>
</feature>
<feature type="compositionally biased region" description="Low complexity" evidence="1">
    <location>
        <begin position="42"/>
        <end position="63"/>
    </location>
</feature>
<protein>
    <submittedName>
        <fullName evidence="2">Uncharacterized protein</fullName>
    </submittedName>
</protein>
<dbReference type="OrthoDB" id="10635742at2759"/>
<dbReference type="EMBL" id="KZ303487">
    <property type="protein sequence ID" value="PIA19119.1"/>
    <property type="molecule type" value="Genomic_DNA"/>
</dbReference>
<organism evidence="2 3">
    <name type="scientific">Coemansia reversa (strain ATCC 12441 / NRRL 1564)</name>
    <dbReference type="NCBI Taxonomy" id="763665"/>
    <lineage>
        <taxon>Eukaryota</taxon>
        <taxon>Fungi</taxon>
        <taxon>Fungi incertae sedis</taxon>
        <taxon>Zoopagomycota</taxon>
        <taxon>Kickxellomycotina</taxon>
        <taxon>Kickxellomycetes</taxon>
        <taxon>Kickxellales</taxon>
        <taxon>Kickxellaceae</taxon>
        <taxon>Coemansia</taxon>
    </lineage>
</organism>
<dbReference type="AlphaFoldDB" id="A0A2G5BJE1"/>
<proteinExistence type="predicted"/>
<name>A0A2G5BJE1_COERN</name>
<evidence type="ECO:0000313" key="3">
    <source>
        <dbReference type="Proteomes" id="UP000242474"/>
    </source>
</evidence>